<dbReference type="PANTHER" id="PTHR44809">
    <property type="match status" value="1"/>
</dbReference>
<dbReference type="InterPro" id="IPR002201">
    <property type="entry name" value="Glyco_trans_9"/>
</dbReference>
<dbReference type="Pfam" id="PF01075">
    <property type="entry name" value="Glyco_transf_9"/>
    <property type="match status" value="1"/>
</dbReference>
<name>A0ABT5I709_VOGIN</name>
<evidence type="ECO:0000313" key="2">
    <source>
        <dbReference type="Proteomes" id="UP001221566"/>
    </source>
</evidence>
<dbReference type="SMART" id="SM00028">
    <property type="entry name" value="TPR"/>
    <property type="match status" value="5"/>
</dbReference>
<dbReference type="PANTHER" id="PTHR44809:SF1">
    <property type="entry name" value="PROTEIN O-MANNOSYL-TRANSFERASE TMTC1"/>
    <property type="match status" value="1"/>
</dbReference>
<dbReference type="EMBL" id="JAQQKY010000009">
    <property type="protein sequence ID" value="MDC7691959.1"/>
    <property type="molecule type" value="Genomic_DNA"/>
</dbReference>
<dbReference type="SUPFAM" id="SSF53756">
    <property type="entry name" value="UDP-Glycosyltransferase/glycogen phosphorylase"/>
    <property type="match status" value="1"/>
</dbReference>
<sequence>MTEHPLHRQWFAEANRLQAAGRLTEAISLWQQLLRQAPHDWQARLNLASAQQQSGDYEAALEGYLAVLAQQPQALGARVNLAQLLKVLGEYALAHDLLQEVLQQQPDHVEALAALALVQGYLGQNDAAVDSAWRAWRLAPQRPALAANLGLLLTQARRYDEAEQVLSDAIRHFGALPALCWNRAIVRLYQGDYLAAWPDYEARFDCVLAAQHEALPRLTLSPPPAGRVLLWAEQGLGDSIMVMRLLPRLAQLGVVCDIEAPAALHPLLAQLLPQARLLTQVDERHYVAQLPLMSLPGLLQLACDDIPRTPYLQAETARLQPWVSWLSARRSQPRAIGLVWSSGAWGVGAADYNRQRKSLAPEQLLPLLAQSGIDWVALQQGALPPPLQGRLHHAGEQLHDFADTAAVLAGLDLLITVDTAVAHLAAAMGKPVWLLMRYEGAPFFGAADEAPWYRQVTVLREQQPGQWDEVLSRCITMLN</sequence>
<protein>
    <submittedName>
        <fullName evidence="1">Tetratricopeptide repeat protein</fullName>
    </submittedName>
</protein>
<keyword evidence="2" id="KW-1185">Reference proteome</keyword>
<accession>A0ABT5I709</accession>
<organism evidence="1 2">
    <name type="scientific">Vogesella indigofera</name>
    <name type="common">Pseudomonas indigofera</name>
    <dbReference type="NCBI Taxonomy" id="45465"/>
    <lineage>
        <taxon>Bacteria</taxon>
        <taxon>Pseudomonadati</taxon>
        <taxon>Pseudomonadota</taxon>
        <taxon>Betaproteobacteria</taxon>
        <taxon>Neisseriales</taxon>
        <taxon>Chromobacteriaceae</taxon>
        <taxon>Vogesella</taxon>
    </lineage>
</organism>
<gene>
    <name evidence="1" type="ORF">PQU93_14380</name>
</gene>
<proteinExistence type="predicted"/>
<dbReference type="InterPro" id="IPR019734">
    <property type="entry name" value="TPR_rpt"/>
</dbReference>
<dbReference type="InterPro" id="IPR052943">
    <property type="entry name" value="TMTC_O-mannosyl-trnsfr"/>
</dbReference>
<dbReference type="Gene3D" id="1.25.40.10">
    <property type="entry name" value="Tetratricopeptide repeat domain"/>
    <property type="match status" value="1"/>
</dbReference>
<dbReference type="RefSeq" id="WP_272803766.1">
    <property type="nucleotide sequence ID" value="NZ_JAQQKY010000009.1"/>
</dbReference>
<evidence type="ECO:0000313" key="1">
    <source>
        <dbReference type="EMBL" id="MDC7691959.1"/>
    </source>
</evidence>
<dbReference type="Pfam" id="PF13432">
    <property type="entry name" value="TPR_16"/>
    <property type="match status" value="1"/>
</dbReference>
<dbReference type="Proteomes" id="UP001221566">
    <property type="component" value="Unassembled WGS sequence"/>
</dbReference>
<dbReference type="InterPro" id="IPR011990">
    <property type="entry name" value="TPR-like_helical_dom_sf"/>
</dbReference>
<dbReference type="SUPFAM" id="SSF48452">
    <property type="entry name" value="TPR-like"/>
    <property type="match status" value="1"/>
</dbReference>
<comment type="caution">
    <text evidence="1">The sequence shown here is derived from an EMBL/GenBank/DDBJ whole genome shotgun (WGS) entry which is preliminary data.</text>
</comment>
<dbReference type="Gene3D" id="3.40.50.2000">
    <property type="entry name" value="Glycogen Phosphorylase B"/>
    <property type="match status" value="1"/>
</dbReference>
<reference evidence="1 2" key="1">
    <citation type="submission" date="2023-01" db="EMBL/GenBank/DDBJ databases">
        <title>Novel species of the genus Vogesella isolated from rivers.</title>
        <authorList>
            <person name="Lu H."/>
        </authorList>
    </citation>
    <scope>NUCLEOTIDE SEQUENCE [LARGE SCALE GENOMIC DNA]</scope>
    <source>
        <strain evidence="1 2">SH7W</strain>
    </source>
</reference>